<dbReference type="Gene3D" id="3.40.30.10">
    <property type="entry name" value="Glutaredoxin"/>
    <property type="match status" value="1"/>
</dbReference>
<accession>A0ABZ2N455</accession>
<name>A0ABZ2N455_9BACI</name>
<dbReference type="InterPro" id="IPR036249">
    <property type="entry name" value="Thioredoxin-like_sf"/>
</dbReference>
<evidence type="ECO:0000313" key="2">
    <source>
        <dbReference type="Proteomes" id="UP001387364"/>
    </source>
</evidence>
<organism evidence="1 2">
    <name type="scientific">Bacillus kandeliae</name>
    <dbReference type="NCBI Taxonomy" id="3129297"/>
    <lineage>
        <taxon>Bacteria</taxon>
        <taxon>Bacillati</taxon>
        <taxon>Bacillota</taxon>
        <taxon>Bacilli</taxon>
        <taxon>Bacillales</taxon>
        <taxon>Bacillaceae</taxon>
        <taxon>Bacillus</taxon>
    </lineage>
</organism>
<protein>
    <submittedName>
        <fullName evidence="1">Bacillithiol system redox-active protein YtxJ</fullName>
    </submittedName>
</protein>
<dbReference type="RefSeq" id="WP_338750727.1">
    <property type="nucleotide sequence ID" value="NZ_CP147404.1"/>
</dbReference>
<dbReference type="EMBL" id="CP147404">
    <property type="protein sequence ID" value="WXB92335.1"/>
    <property type="molecule type" value="Genomic_DNA"/>
</dbReference>
<gene>
    <name evidence="1" type="primary">ytxJ</name>
    <name evidence="1" type="ORF">WDJ61_13875</name>
</gene>
<keyword evidence="2" id="KW-1185">Reference proteome</keyword>
<evidence type="ECO:0000313" key="1">
    <source>
        <dbReference type="EMBL" id="WXB92335.1"/>
    </source>
</evidence>
<proteinExistence type="predicted"/>
<sequence length="104" mass="12450">MDNIVEITDFEKLLKENNRFFFLKHSITCPVSSKAYDEFQSFLKENPEEKGYYLVVQEARELSNYIADKFMITHQSPQAFLFKDGKPVWNESHWRITKQQLKLI</sequence>
<dbReference type="SUPFAM" id="SSF52833">
    <property type="entry name" value="Thioredoxin-like"/>
    <property type="match status" value="1"/>
</dbReference>
<reference evidence="1 2" key="1">
    <citation type="submission" date="2024-02" db="EMBL/GenBank/DDBJ databases">
        <title>Seven novel Bacillus-like species.</title>
        <authorList>
            <person name="Liu G."/>
        </authorList>
    </citation>
    <scope>NUCLEOTIDE SEQUENCE [LARGE SCALE GENOMIC DNA]</scope>
    <source>
        <strain evidence="1 2">FJAT-52991</strain>
    </source>
</reference>
<dbReference type="Pfam" id="PF11009">
    <property type="entry name" value="BrxC"/>
    <property type="match status" value="1"/>
</dbReference>
<dbReference type="NCBIfam" id="TIGR04019">
    <property type="entry name" value="B_thiol_YtxJ"/>
    <property type="match status" value="1"/>
</dbReference>
<dbReference type="InterPro" id="IPR022551">
    <property type="entry name" value="BrxC"/>
</dbReference>
<dbReference type="Proteomes" id="UP001387364">
    <property type="component" value="Chromosome"/>
</dbReference>